<dbReference type="AlphaFoldDB" id="A0A2S6I2Z0"/>
<feature type="domain" description="Phosphoadenosine phosphosulphate reductase" evidence="5">
    <location>
        <begin position="42"/>
        <end position="208"/>
    </location>
</feature>
<dbReference type="RefSeq" id="WP_104420040.1">
    <property type="nucleotide sequence ID" value="NZ_PTJC01000006.1"/>
</dbReference>
<reference evidence="6 7" key="1">
    <citation type="submission" date="2018-02" db="EMBL/GenBank/DDBJ databases">
        <title>Genomic Encyclopedia of Archaeal and Bacterial Type Strains, Phase II (KMG-II): from individual species to whole genera.</title>
        <authorList>
            <person name="Goeker M."/>
        </authorList>
    </citation>
    <scope>NUCLEOTIDE SEQUENCE [LARGE SCALE GENOMIC DNA]</scope>
    <source>
        <strain evidence="6 7">DSM 29526</strain>
    </source>
</reference>
<evidence type="ECO:0000256" key="2">
    <source>
        <dbReference type="ARBA" id="ARBA00023002"/>
    </source>
</evidence>
<dbReference type="GO" id="GO:0051539">
    <property type="term" value="F:4 iron, 4 sulfur cluster binding"/>
    <property type="evidence" value="ECO:0007669"/>
    <property type="project" value="UniProtKB-UniRule"/>
</dbReference>
<dbReference type="GO" id="GO:0043866">
    <property type="term" value="F:adenylyl-sulfate reductase (thioredoxin) activity"/>
    <property type="evidence" value="ECO:0007669"/>
    <property type="project" value="UniProtKB-EC"/>
</dbReference>
<accession>A0A2S6I2Z0</accession>
<evidence type="ECO:0000256" key="4">
    <source>
        <dbReference type="HAMAP-Rule" id="MF_00063"/>
    </source>
</evidence>
<evidence type="ECO:0000313" key="7">
    <source>
        <dbReference type="Proteomes" id="UP000237662"/>
    </source>
</evidence>
<protein>
    <recommendedName>
        <fullName evidence="4">Adenosine 5'-phosphosulfate reductase</fullName>
        <shortName evidence="4">APS reductase</shortName>
        <ecNumber evidence="4">1.8.4.10</ecNumber>
    </recommendedName>
    <alternativeName>
        <fullName evidence="4">5'-adenylylsulfate reductase</fullName>
    </alternativeName>
    <alternativeName>
        <fullName evidence="4">Thioredoxin-dependent 5'-adenylylsulfate reductase</fullName>
    </alternativeName>
</protein>
<dbReference type="GO" id="GO:0005737">
    <property type="term" value="C:cytoplasm"/>
    <property type="evidence" value="ECO:0007669"/>
    <property type="project" value="UniProtKB-SubCell"/>
</dbReference>
<organism evidence="6 7">
    <name type="scientific">Neolewinella xylanilytica</name>
    <dbReference type="NCBI Taxonomy" id="1514080"/>
    <lineage>
        <taxon>Bacteria</taxon>
        <taxon>Pseudomonadati</taxon>
        <taxon>Bacteroidota</taxon>
        <taxon>Saprospiria</taxon>
        <taxon>Saprospirales</taxon>
        <taxon>Lewinellaceae</taxon>
        <taxon>Neolewinella</taxon>
    </lineage>
</organism>
<feature type="binding site" evidence="4">
    <location>
        <position position="122"/>
    </location>
    <ligand>
        <name>[4Fe-4S] cluster</name>
        <dbReference type="ChEBI" id="CHEBI:49883"/>
    </ligand>
</feature>
<dbReference type="Proteomes" id="UP000237662">
    <property type="component" value="Unassembled WGS sequence"/>
</dbReference>
<keyword evidence="4" id="KW-0411">Iron-sulfur</keyword>
<evidence type="ECO:0000256" key="1">
    <source>
        <dbReference type="ARBA" id="ARBA00009732"/>
    </source>
</evidence>
<dbReference type="InterPro" id="IPR014729">
    <property type="entry name" value="Rossmann-like_a/b/a_fold"/>
</dbReference>
<comment type="subcellular location">
    <subcellularLocation>
        <location evidence="4">Cytoplasm</location>
    </subcellularLocation>
</comment>
<comment type="cofactor">
    <cofactor evidence="4">
        <name>[4Fe-4S] cluster</name>
        <dbReference type="ChEBI" id="CHEBI:49883"/>
    </cofactor>
    <text evidence="4">Binds 1 [4Fe-4S] cluster per subunit.</text>
</comment>
<dbReference type="EC" id="1.8.4.10" evidence="4"/>
<keyword evidence="7" id="KW-1185">Reference proteome</keyword>
<feature type="binding site" evidence="4">
    <location>
        <position position="121"/>
    </location>
    <ligand>
        <name>[4Fe-4S] cluster</name>
        <dbReference type="ChEBI" id="CHEBI:49883"/>
    </ligand>
</feature>
<dbReference type="GO" id="GO:0004604">
    <property type="term" value="F:phosphoadenylyl-sulfate reductase (thioredoxin) activity"/>
    <property type="evidence" value="ECO:0007669"/>
    <property type="project" value="UniProtKB-UniRule"/>
</dbReference>
<dbReference type="GO" id="GO:0046872">
    <property type="term" value="F:metal ion binding"/>
    <property type="evidence" value="ECO:0007669"/>
    <property type="project" value="UniProtKB-KW"/>
</dbReference>
<dbReference type="Gene3D" id="3.40.50.620">
    <property type="entry name" value="HUPs"/>
    <property type="match status" value="1"/>
</dbReference>
<dbReference type="GO" id="GO:0070814">
    <property type="term" value="P:hydrogen sulfide biosynthetic process"/>
    <property type="evidence" value="ECO:0007669"/>
    <property type="project" value="UniProtKB-UniRule"/>
</dbReference>
<keyword evidence="2 4" id="KW-0560">Oxidoreductase</keyword>
<keyword evidence="4" id="KW-0479">Metal-binding</keyword>
<dbReference type="PIRSF" id="PIRSF000857">
    <property type="entry name" value="PAPS_reductase"/>
    <property type="match status" value="1"/>
</dbReference>
<dbReference type="SUPFAM" id="SSF52402">
    <property type="entry name" value="Adenine nucleotide alpha hydrolases-like"/>
    <property type="match status" value="1"/>
</dbReference>
<evidence type="ECO:0000259" key="5">
    <source>
        <dbReference type="Pfam" id="PF01507"/>
    </source>
</evidence>
<keyword evidence="4" id="KW-0963">Cytoplasm</keyword>
<comment type="catalytic activity">
    <reaction evidence="4">
        <text>[thioredoxin]-disulfide + sulfite + AMP + 2 H(+) = adenosine 5'-phosphosulfate + [thioredoxin]-dithiol</text>
        <dbReference type="Rhea" id="RHEA:21976"/>
        <dbReference type="Rhea" id="RHEA-COMP:10698"/>
        <dbReference type="Rhea" id="RHEA-COMP:10700"/>
        <dbReference type="ChEBI" id="CHEBI:15378"/>
        <dbReference type="ChEBI" id="CHEBI:17359"/>
        <dbReference type="ChEBI" id="CHEBI:29950"/>
        <dbReference type="ChEBI" id="CHEBI:50058"/>
        <dbReference type="ChEBI" id="CHEBI:58243"/>
        <dbReference type="ChEBI" id="CHEBI:456215"/>
        <dbReference type="EC" id="1.8.4.10"/>
    </reaction>
</comment>
<dbReference type="EMBL" id="PTJC01000006">
    <property type="protein sequence ID" value="PPK85546.1"/>
    <property type="molecule type" value="Genomic_DNA"/>
</dbReference>
<comment type="pathway">
    <text evidence="3 4">Sulfur metabolism; hydrogen sulfide biosynthesis; sulfite from sulfate.</text>
</comment>
<feature type="binding site" evidence="4">
    <location>
        <position position="202"/>
    </location>
    <ligand>
        <name>[4Fe-4S] cluster</name>
        <dbReference type="ChEBI" id="CHEBI:49883"/>
    </ligand>
</feature>
<feature type="binding site" evidence="4">
    <location>
        <position position="205"/>
    </location>
    <ligand>
        <name>[4Fe-4S] cluster</name>
        <dbReference type="ChEBI" id="CHEBI:49883"/>
    </ligand>
</feature>
<dbReference type="InterPro" id="IPR002500">
    <property type="entry name" value="PAPS_reduct_dom"/>
</dbReference>
<dbReference type="HAMAP" id="MF_00063">
    <property type="entry name" value="CysH"/>
    <property type="match status" value="1"/>
</dbReference>
<keyword evidence="4" id="KW-0408">Iron</keyword>
<dbReference type="PANTHER" id="PTHR46509">
    <property type="entry name" value="PHOSPHOADENOSINE PHOSPHOSULFATE REDUCTASE"/>
    <property type="match status" value="1"/>
</dbReference>
<evidence type="ECO:0000256" key="3">
    <source>
        <dbReference type="ARBA" id="ARBA00024327"/>
    </source>
</evidence>
<dbReference type="OrthoDB" id="9794018at2"/>
<comment type="caution">
    <text evidence="6">The sequence shown here is derived from an EMBL/GenBank/DDBJ whole genome shotgun (WGS) entry which is preliminary data.</text>
</comment>
<gene>
    <name evidence="4" type="primary">cysH</name>
    <name evidence="6" type="ORF">CLV84_2447</name>
</gene>
<name>A0A2S6I2Z0_9BACT</name>
<evidence type="ECO:0000313" key="6">
    <source>
        <dbReference type="EMBL" id="PPK85546.1"/>
    </source>
</evidence>
<dbReference type="PANTHER" id="PTHR46509:SF1">
    <property type="entry name" value="PHOSPHOADENOSINE PHOSPHOSULFATE REDUCTASE"/>
    <property type="match status" value="1"/>
</dbReference>
<comment type="similarity">
    <text evidence="1 4">Belongs to the PAPS reductase family. CysH subfamily.</text>
</comment>
<proteinExistence type="inferred from homology"/>
<feature type="active site" description="Nucleophile; cysteine thiosulfonate intermediate" evidence="4">
    <location>
        <position position="224"/>
    </location>
</feature>
<dbReference type="NCBIfam" id="NF002537">
    <property type="entry name" value="PRK02090.1"/>
    <property type="match status" value="1"/>
</dbReference>
<dbReference type="Pfam" id="PF01507">
    <property type="entry name" value="PAPS_reduct"/>
    <property type="match status" value="1"/>
</dbReference>
<comment type="function">
    <text evidence="4">Catalyzes the formation of sulfite from adenosine 5'-phosphosulfate (APS) using thioredoxin as an electron donor.</text>
</comment>
<dbReference type="GO" id="GO:0019379">
    <property type="term" value="P:sulfate assimilation, phosphoadenylyl sulfate reduction by phosphoadenylyl-sulfate reductase (thioredoxin)"/>
    <property type="evidence" value="ECO:0007669"/>
    <property type="project" value="UniProtKB-UniRule"/>
</dbReference>
<sequence length="229" mass="26152">MSLPHSETALTFDLAALNEEFAPLDFQERITRLYEYFPVDQVLFTSSFGTKSVVMLTLVSRANSQQKVHILNTGYHFPETLAYKDTLAELTGLQVVEILPDPERNQLTRETKMWESQPGRCCHYNKVMPLRAVKARHQVWMSGVHSYQTMNRAAMEIFEEVDGLIHFHPLIDIEEGEFLYLLEKDKLPRHPLEELGYGSIGCTHCTRPGQGRAGRWAGTDKDECGLHVS</sequence>
<dbReference type="InterPro" id="IPR004511">
    <property type="entry name" value="PAPS/APS_Rdtase"/>
</dbReference>